<dbReference type="AlphaFoldDB" id="D2VI87"/>
<dbReference type="RefSeq" id="XP_002676298.1">
    <property type="nucleotide sequence ID" value="XM_002676252.1"/>
</dbReference>
<dbReference type="EMBL" id="GG738873">
    <property type="protein sequence ID" value="EFC43554.1"/>
    <property type="molecule type" value="Genomic_DNA"/>
</dbReference>
<evidence type="ECO:0000313" key="5">
    <source>
        <dbReference type="Proteomes" id="UP000006671"/>
    </source>
</evidence>
<keyword evidence="1" id="KW-0862">Zinc</keyword>
<evidence type="ECO:0000259" key="3">
    <source>
        <dbReference type="PROSITE" id="PS50158"/>
    </source>
</evidence>
<dbReference type="GO" id="GO:0003676">
    <property type="term" value="F:nucleic acid binding"/>
    <property type="evidence" value="ECO:0007669"/>
    <property type="project" value="InterPro"/>
</dbReference>
<dbReference type="Proteomes" id="UP000006671">
    <property type="component" value="Unassembled WGS sequence"/>
</dbReference>
<organism evidence="5">
    <name type="scientific">Naegleria gruberi</name>
    <name type="common">Amoeba</name>
    <dbReference type="NCBI Taxonomy" id="5762"/>
    <lineage>
        <taxon>Eukaryota</taxon>
        <taxon>Discoba</taxon>
        <taxon>Heterolobosea</taxon>
        <taxon>Tetramitia</taxon>
        <taxon>Eutetramitia</taxon>
        <taxon>Vahlkampfiidae</taxon>
        <taxon>Naegleria</taxon>
    </lineage>
</organism>
<evidence type="ECO:0000256" key="1">
    <source>
        <dbReference type="PROSITE-ProRule" id="PRU00047"/>
    </source>
</evidence>
<dbReference type="GO" id="GO:0008270">
    <property type="term" value="F:zinc ion binding"/>
    <property type="evidence" value="ECO:0007669"/>
    <property type="project" value="UniProtKB-KW"/>
</dbReference>
<feature type="compositionally biased region" description="Polar residues" evidence="2">
    <location>
        <begin position="45"/>
        <end position="63"/>
    </location>
</feature>
<accession>D2VI87</accession>
<feature type="compositionally biased region" description="Acidic residues" evidence="2">
    <location>
        <begin position="172"/>
        <end position="182"/>
    </location>
</feature>
<dbReference type="InterPro" id="IPR001878">
    <property type="entry name" value="Znf_CCHC"/>
</dbReference>
<feature type="domain" description="CCHC-type" evidence="3">
    <location>
        <begin position="137"/>
        <end position="150"/>
    </location>
</feature>
<feature type="region of interest" description="Disordered" evidence="2">
    <location>
        <begin position="168"/>
        <end position="208"/>
    </location>
</feature>
<evidence type="ECO:0000256" key="2">
    <source>
        <dbReference type="SAM" id="MobiDB-lite"/>
    </source>
</evidence>
<feature type="compositionally biased region" description="Low complexity" evidence="2">
    <location>
        <begin position="33"/>
        <end position="44"/>
    </location>
</feature>
<dbReference type="Gene3D" id="4.10.60.10">
    <property type="entry name" value="Zinc finger, CCHC-type"/>
    <property type="match status" value="1"/>
</dbReference>
<reference evidence="4 5" key="1">
    <citation type="journal article" date="2010" name="Cell">
        <title>The genome of Naegleria gruberi illuminates early eukaryotic versatility.</title>
        <authorList>
            <person name="Fritz-Laylin L.K."/>
            <person name="Prochnik S.E."/>
            <person name="Ginger M.L."/>
            <person name="Dacks J.B."/>
            <person name="Carpenter M.L."/>
            <person name="Field M.C."/>
            <person name="Kuo A."/>
            <person name="Paredez A."/>
            <person name="Chapman J."/>
            <person name="Pham J."/>
            <person name="Shu S."/>
            <person name="Neupane R."/>
            <person name="Cipriano M."/>
            <person name="Mancuso J."/>
            <person name="Tu H."/>
            <person name="Salamov A."/>
            <person name="Lindquist E."/>
            <person name="Shapiro H."/>
            <person name="Lucas S."/>
            <person name="Grigoriev I.V."/>
            <person name="Cande W.Z."/>
            <person name="Fulton C."/>
            <person name="Rokhsar D.S."/>
            <person name="Dawson S.C."/>
        </authorList>
    </citation>
    <scope>NUCLEOTIDE SEQUENCE [LARGE SCALE GENOMIC DNA]</scope>
    <source>
        <strain evidence="4 5">NEG-M</strain>
    </source>
</reference>
<dbReference type="GeneID" id="8853123"/>
<keyword evidence="1" id="KW-0863">Zinc-finger</keyword>
<feature type="region of interest" description="Disordered" evidence="2">
    <location>
        <begin position="1"/>
        <end position="63"/>
    </location>
</feature>
<evidence type="ECO:0000313" key="4">
    <source>
        <dbReference type="EMBL" id="EFC43554.1"/>
    </source>
</evidence>
<dbReference type="OrthoDB" id="21880at2759"/>
<dbReference type="PROSITE" id="PS50158">
    <property type="entry name" value="ZF_CCHC"/>
    <property type="match status" value="1"/>
</dbReference>
<dbReference type="SMART" id="SM00343">
    <property type="entry name" value="ZnF_C2HC"/>
    <property type="match status" value="2"/>
</dbReference>
<dbReference type="KEGG" id="ngr:NAEGRDRAFT_49766"/>
<name>D2VI87_NAEGR</name>
<sequence length="208" mass="23198">MPRFPNSTNSSSSNNQNRYNPYSNNIRSLGSKSSNNTNSTITTSVRSLSTSQQVQPSPTNNLNIRYNSSGYRQFLILIMVWGGNSPTEELPKRRLEVKLYVHHINKNKTDNRYGNLAVLDGAIHQHLHNSKSEKTACFRCGRTSHHASQCFANSDVFGRSVVGSGSRTSYYSDDESSSDDDSYGGCSRCGRSSHTSSNCYARSDRYEL</sequence>
<feature type="compositionally biased region" description="Low complexity" evidence="2">
    <location>
        <begin position="1"/>
        <end position="25"/>
    </location>
</feature>
<feature type="compositionally biased region" description="Low complexity" evidence="2">
    <location>
        <begin position="183"/>
        <end position="197"/>
    </location>
</feature>
<protein>
    <submittedName>
        <fullName evidence="4">Predicted protein</fullName>
    </submittedName>
</protein>
<proteinExistence type="predicted"/>
<dbReference type="VEuPathDB" id="AmoebaDB:NAEGRDRAFT_49766"/>
<keyword evidence="5" id="KW-1185">Reference proteome</keyword>
<gene>
    <name evidence="4" type="ORF">NAEGRDRAFT_49766</name>
</gene>
<dbReference type="eggNOG" id="ENOG502T28H">
    <property type="taxonomic scope" value="Eukaryota"/>
</dbReference>
<keyword evidence="1" id="KW-0479">Metal-binding</keyword>
<dbReference type="InParanoid" id="D2VI87"/>